<dbReference type="GO" id="GO:0004185">
    <property type="term" value="F:serine-type carboxypeptidase activity"/>
    <property type="evidence" value="ECO:0007669"/>
    <property type="project" value="InterPro"/>
</dbReference>
<evidence type="ECO:0000256" key="1">
    <source>
        <dbReference type="ARBA" id="ARBA00006096"/>
    </source>
</evidence>
<dbReference type="PRINTS" id="PR00922">
    <property type="entry name" value="DADACBPTASE3"/>
</dbReference>
<dbReference type="Pfam" id="PF02113">
    <property type="entry name" value="Peptidase_S13"/>
    <property type="match status" value="1"/>
</dbReference>
<keyword evidence="2" id="KW-0378">Hydrolase</keyword>
<dbReference type="InterPro" id="IPR000667">
    <property type="entry name" value="Peptidase_S13"/>
</dbReference>
<dbReference type="Gene3D" id="3.50.80.20">
    <property type="entry name" value="D-Ala-D-Ala carboxypeptidase C, peptidase S13"/>
    <property type="match status" value="1"/>
</dbReference>
<comment type="similarity">
    <text evidence="1">Belongs to the peptidase S13 family.</text>
</comment>
<dbReference type="NCBIfam" id="TIGR00666">
    <property type="entry name" value="PBP4"/>
    <property type="match status" value="1"/>
</dbReference>
<dbReference type="PANTHER" id="PTHR30023">
    <property type="entry name" value="D-ALANYL-D-ALANINE CARBOXYPEPTIDASE"/>
    <property type="match status" value="1"/>
</dbReference>
<protein>
    <submittedName>
        <fullName evidence="3">D-alanyl-D-alanine carboxypeptidase / D-alanyl-D-alanine-endopeptidase (Penicillin-binding protein 4)</fullName>
    </submittedName>
</protein>
<dbReference type="EMBL" id="FQVW01000009">
    <property type="protein sequence ID" value="SHF91603.1"/>
    <property type="molecule type" value="Genomic_DNA"/>
</dbReference>
<dbReference type="Gene3D" id="3.40.710.10">
    <property type="entry name" value="DD-peptidase/beta-lactamase superfamily"/>
    <property type="match status" value="1"/>
</dbReference>
<dbReference type="GO" id="GO:0000270">
    <property type="term" value="P:peptidoglycan metabolic process"/>
    <property type="evidence" value="ECO:0007669"/>
    <property type="project" value="TreeGrafter"/>
</dbReference>
<sequence length="508" mass="56567">MKRIILFLTILSIIIIIWSMNTISIETETNEARSTEVKKMVEREHKSVVKVGVKHPIGSIIDEYIKEEPLLEGSLAGISIRSSDTGELYYEHFGNTRFRPASNMKLLTGVAALSVLGQDYTFSTEILTDGNVVNNQLKGDLFIQGKGDPTLLREDFTNFARKIKQSGIERIDGNIIADDSWYDDVRLSRDITWDDEHWYYAAQISALTASPNDDYDAGSIIVTVTPQEVGKKPTVTVSPNTDYVQVINTARTVSKNQEEDLTFNRKHGTNIITIEGDIPVGSPGVKEWMAVWEPTKYALSLFTQALEEEGVSWTKNTKVGITSNEAKLLLKHDSMPLSELMVPYMKLSNNGHAEVFIKELGRNVHGKGSWEEGIEVLENVISEYGIDTDKFVIRDGSGLSHINMLVPNELSKLLYEIQDETWFSVYEKSLPVAGIPDRLIGGTLRYRMAGQSVQAKTGTISGVVTLSGYIDTNSGERLIFSIMLNNLLDEVDGIGVIDHILEIVEKNG</sequence>
<dbReference type="PANTHER" id="PTHR30023:SF0">
    <property type="entry name" value="PENICILLIN-SENSITIVE CARBOXYPEPTIDASE A"/>
    <property type="match status" value="1"/>
</dbReference>
<name>A0A1M5FJA6_9BACI</name>
<evidence type="ECO:0000313" key="4">
    <source>
        <dbReference type="Proteomes" id="UP000183988"/>
    </source>
</evidence>
<gene>
    <name evidence="3" type="ORF">SAMN05216225_10091</name>
</gene>
<reference evidence="3 4" key="1">
    <citation type="submission" date="2016-11" db="EMBL/GenBank/DDBJ databases">
        <authorList>
            <person name="Jaros S."/>
            <person name="Januszkiewicz K."/>
            <person name="Wedrychowicz H."/>
        </authorList>
    </citation>
    <scope>NUCLEOTIDE SEQUENCE [LARGE SCALE GENOMIC DNA]</scope>
    <source>
        <strain evidence="3 4">IBRC-M 10683</strain>
    </source>
</reference>
<keyword evidence="4" id="KW-1185">Reference proteome</keyword>
<accession>A0A1M5FJA6</accession>
<dbReference type="AlphaFoldDB" id="A0A1M5FJA6"/>
<dbReference type="InterPro" id="IPR012338">
    <property type="entry name" value="Beta-lactam/transpept-like"/>
</dbReference>
<keyword evidence="3" id="KW-0645">Protease</keyword>
<proteinExistence type="inferred from homology"/>
<evidence type="ECO:0000313" key="3">
    <source>
        <dbReference type="EMBL" id="SHF91603.1"/>
    </source>
</evidence>
<evidence type="ECO:0000256" key="2">
    <source>
        <dbReference type="ARBA" id="ARBA00022801"/>
    </source>
</evidence>
<dbReference type="GO" id="GO:0006508">
    <property type="term" value="P:proteolysis"/>
    <property type="evidence" value="ECO:0007669"/>
    <property type="project" value="InterPro"/>
</dbReference>
<dbReference type="RefSeq" id="WP_143155600.1">
    <property type="nucleotide sequence ID" value="NZ_FQVW01000009.1"/>
</dbReference>
<dbReference type="STRING" id="930117.SAMN05216225_10091"/>
<dbReference type="Proteomes" id="UP000183988">
    <property type="component" value="Unassembled WGS sequence"/>
</dbReference>
<keyword evidence="3" id="KW-0121">Carboxypeptidase</keyword>
<dbReference type="OrthoDB" id="9802627at2"/>
<dbReference type="SUPFAM" id="SSF56601">
    <property type="entry name" value="beta-lactamase/transpeptidase-like"/>
    <property type="match status" value="1"/>
</dbReference>
<organism evidence="3 4">
    <name type="scientific">Ornithinibacillus halophilus</name>
    <dbReference type="NCBI Taxonomy" id="930117"/>
    <lineage>
        <taxon>Bacteria</taxon>
        <taxon>Bacillati</taxon>
        <taxon>Bacillota</taxon>
        <taxon>Bacilli</taxon>
        <taxon>Bacillales</taxon>
        <taxon>Bacillaceae</taxon>
        <taxon>Ornithinibacillus</taxon>
    </lineage>
</organism>